<comment type="catalytic activity">
    <reaction evidence="1 7">
        <text>an S-(2-hydroxyacyl)glutathione + H2O = a 2-hydroxy carboxylate + glutathione + H(+)</text>
        <dbReference type="Rhea" id="RHEA:21864"/>
        <dbReference type="ChEBI" id="CHEBI:15377"/>
        <dbReference type="ChEBI" id="CHEBI:15378"/>
        <dbReference type="ChEBI" id="CHEBI:57925"/>
        <dbReference type="ChEBI" id="CHEBI:58896"/>
        <dbReference type="ChEBI" id="CHEBI:71261"/>
        <dbReference type="EC" id="3.1.2.6"/>
    </reaction>
</comment>
<dbReference type="Pfam" id="PF00753">
    <property type="entry name" value="Lactamase_B"/>
    <property type="match status" value="1"/>
</dbReference>
<feature type="binding site" evidence="7">
    <location>
        <position position="113"/>
    </location>
    <ligand>
        <name>Zn(2+)</name>
        <dbReference type="ChEBI" id="CHEBI:29105"/>
        <label>1</label>
    </ligand>
</feature>
<name>A0ABY8CAJ5_9GAMM</name>
<dbReference type="InterPro" id="IPR017782">
    <property type="entry name" value="Hydroxyacylglutathione_Hdrlase"/>
</dbReference>
<feature type="binding site" evidence="7">
    <location>
        <position position="60"/>
    </location>
    <ligand>
        <name>Zn(2+)</name>
        <dbReference type="ChEBI" id="CHEBI:29105"/>
        <label>2</label>
    </ligand>
</feature>
<feature type="binding site" evidence="7">
    <location>
        <position position="168"/>
    </location>
    <ligand>
        <name>Zn(2+)</name>
        <dbReference type="ChEBI" id="CHEBI:29105"/>
        <label>2</label>
    </ligand>
</feature>
<evidence type="ECO:0000256" key="6">
    <source>
        <dbReference type="ARBA" id="ARBA00022833"/>
    </source>
</evidence>
<dbReference type="PANTHER" id="PTHR43705">
    <property type="entry name" value="HYDROXYACYLGLUTATHIONE HYDROLASE"/>
    <property type="match status" value="1"/>
</dbReference>
<accession>A0ABY8CAJ5</accession>
<dbReference type="InterPro" id="IPR035680">
    <property type="entry name" value="Clx_II_MBL"/>
</dbReference>
<feature type="domain" description="Metallo-beta-lactamase" evidence="8">
    <location>
        <begin position="14"/>
        <end position="168"/>
    </location>
</feature>
<dbReference type="EMBL" id="CP102381">
    <property type="protein sequence ID" value="WEJ61710.1"/>
    <property type="molecule type" value="Genomic_DNA"/>
</dbReference>
<evidence type="ECO:0000313" key="10">
    <source>
        <dbReference type="Proteomes" id="UP001222275"/>
    </source>
</evidence>
<feature type="binding site" evidence="7">
    <location>
        <position position="130"/>
    </location>
    <ligand>
        <name>Zn(2+)</name>
        <dbReference type="ChEBI" id="CHEBI:29105"/>
        <label>2</label>
    </ligand>
</feature>
<dbReference type="Pfam" id="PF16123">
    <property type="entry name" value="HAGH_C"/>
    <property type="match status" value="1"/>
</dbReference>
<evidence type="ECO:0000256" key="7">
    <source>
        <dbReference type="HAMAP-Rule" id="MF_01374"/>
    </source>
</evidence>
<dbReference type="EC" id="3.1.2.6" evidence="7"/>
<dbReference type="Gene3D" id="3.60.15.10">
    <property type="entry name" value="Ribonuclease Z/Hydroxyacylglutathione hydrolase-like"/>
    <property type="match status" value="1"/>
</dbReference>
<evidence type="ECO:0000256" key="4">
    <source>
        <dbReference type="ARBA" id="ARBA00022723"/>
    </source>
</evidence>
<dbReference type="InterPro" id="IPR001279">
    <property type="entry name" value="Metallo-B-lactamas"/>
</dbReference>
<protein>
    <recommendedName>
        <fullName evidence="7">Hydroxyacylglutathione hydrolase</fullName>
        <ecNumber evidence="7">3.1.2.6</ecNumber>
    </recommendedName>
    <alternativeName>
        <fullName evidence="7">Glyoxalase II</fullName>
        <shortName evidence="7">Glx II</shortName>
    </alternativeName>
</protein>
<evidence type="ECO:0000256" key="5">
    <source>
        <dbReference type="ARBA" id="ARBA00022801"/>
    </source>
</evidence>
<feature type="binding site" evidence="7">
    <location>
        <position position="57"/>
    </location>
    <ligand>
        <name>Zn(2+)</name>
        <dbReference type="ChEBI" id="CHEBI:29105"/>
        <label>1</label>
    </ligand>
</feature>
<dbReference type="GO" id="GO:0004416">
    <property type="term" value="F:hydroxyacylglutathione hydrolase activity"/>
    <property type="evidence" value="ECO:0007669"/>
    <property type="project" value="UniProtKB-EC"/>
</dbReference>
<comment type="cofactor">
    <cofactor evidence="7">
        <name>Zn(2+)</name>
        <dbReference type="ChEBI" id="CHEBI:29105"/>
    </cofactor>
    <text evidence="7">Binds 2 Zn(2+) ions per subunit.</text>
</comment>
<keyword evidence="6 7" id="KW-0862">Zinc</keyword>
<evidence type="ECO:0000256" key="3">
    <source>
        <dbReference type="ARBA" id="ARBA00006759"/>
    </source>
</evidence>
<dbReference type="SUPFAM" id="SSF56281">
    <property type="entry name" value="Metallo-hydrolase/oxidoreductase"/>
    <property type="match status" value="1"/>
</dbReference>
<dbReference type="SMART" id="SM00849">
    <property type="entry name" value="Lactamase_B"/>
    <property type="match status" value="1"/>
</dbReference>
<evidence type="ECO:0000256" key="1">
    <source>
        <dbReference type="ARBA" id="ARBA00001623"/>
    </source>
</evidence>
<dbReference type="HAMAP" id="MF_01374">
    <property type="entry name" value="Glyoxalase_2"/>
    <property type="match status" value="1"/>
</dbReference>
<dbReference type="PANTHER" id="PTHR43705:SF1">
    <property type="entry name" value="HYDROXYACYLGLUTATHIONE HYDROLASE GLOB"/>
    <property type="match status" value="1"/>
</dbReference>
<evidence type="ECO:0000259" key="8">
    <source>
        <dbReference type="SMART" id="SM00849"/>
    </source>
</evidence>
<organism evidence="9 10">
    <name type="scientific">Thiomicrorhabdus lithotrophica</name>
    <dbReference type="NCBI Taxonomy" id="2949997"/>
    <lineage>
        <taxon>Bacteria</taxon>
        <taxon>Pseudomonadati</taxon>
        <taxon>Pseudomonadota</taxon>
        <taxon>Gammaproteobacteria</taxon>
        <taxon>Thiotrichales</taxon>
        <taxon>Piscirickettsiaceae</taxon>
        <taxon>Thiomicrorhabdus</taxon>
    </lineage>
</organism>
<gene>
    <name evidence="7 9" type="primary">gloB</name>
    <name evidence="9" type="ORF">NR989_06745</name>
</gene>
<dbReference type="CDD" id="cd07723">
    <property type="entry name" value="hydroxyacylglutathione_hydrolase_MBL-fold"/>
    <property type="match status" value="1"/>
</dbReference>
<dbReference type="PIRSF" id="PIRSF005457">
    <property type="entry name" value="Glx"/>
    <property type="match status" value="1"/>
</dbReference>
<comment type="similarity">
    <text evidence="3 7">Belongs to the metallo-beta-lactamase superfamily. Glyoxalase II family.</text>
</comment>
<comment type="function">
    <text evidence="7">Thiolesterase that catalyzes the hydrolysis of S-D-lactoyl-glutathione to form glutathione and D-lactic acid.</text>
</comment>
<sequence length="258" mass="28880">MNIVGLPALVDTYENYIWILHDEKQAFVVDPGESIQVLEYLDKHGLELRAILITHQHADHTNGVNALVEAFPKAVVYGPSKSNLSTIQVKCKENDKVTLADDLKFKILDIPGHTKDHIAFYNDDILFCGDTLFTAGCGRILGGTAKQFSNSILKLRELPDNTGFYCAHEYTNTNLKFAQLVEPDNAELTKRIANSAIKYPAIHIGAQSTLGEEKLTNPFLRFDTPALKQRLIERGASDSAESLFNTLRTWKDEFDRAN</sequence>
<dbReference type="InterPro" id="IPR036866">
    <property type="entry name" value="RibonucZ/Hydroxyglut_hydro"/>
</dbReference>
<keyword evidence="5 7" id="KW-0378">Hydrolase</keyword>
<comment type="pathway">
    <text evidence="2 7">Secondary metabolite metabolism; methylglyoxal degradation; (R)-lactate from methylglyoxal: step 2/2.</text>
</comment>
<reference evidence="9 10" key="1">
    <citation type="submission" date="2022-06" db="EMBL/GenBank/DDBJ databases">
        <title>Thiomicrohabdus sp. nov, an obligately chemolithoautotrophic, sulfur-oxidizing bacterium isolated from beach of Guanyin Mountain. Amoy.</title>
        <authorList>
            <person name="Zhu H."/>
        </authorList>
    </citation>
    <scope>NUCLEOTIDE SEQUENCE [LARGE SCALE GENOMIC DNA]</scope>
    <source>
        <strain evidence="9 10">XGS-01</strain>
    </source>
</reference>
<keyword evidence="4 7" id="KW-0479">Metal-binding</keyword>
<evidence type="ECO:0000256" key="2">
    <source>
        <dbReference type="ARBA" id="ARBA00004963"/>
    </source>
</evidence>
<dbReference type="Proteomes" id="UP001222275">
    <property type="component" value="Chromosome"/>
</dbReference>
<dbReference type="InterPro" id="IPR032282">
    <property type="entry name" value="HAGH_C"/>
</dbReference>
<keyword evidence="10" id="KW-1185">Reference proteome</keyword>
<feature type="binding site" evidence="7">
    <location>
        <position position="130"/>
    </location>
    <ligand>
        <name>Zn(2+)</name>
        <dbReference type="ChEBI" id="CHEBI:29105"/>
        <label>1</label>
    </ligand>
</feature>
<feature type="binding site" evidence="7">
    <location>
        <position position="55"/>
    </location>
    <ligand>
        <name>Zn(2+)</name>
        <dbReference type="ChEBI" id="CHEBI:29105"/>
        <label>1</label>
    </ligand>
</feature>
<comment type="subunit">
    <text evidence="7">Monomer.</text>
</comment>
<feature type="binding site" evidence="7">
    <location>
        <position position="59"/>
    </location>
    <ligand>
        <name>Zn(2+)</name>
        <dbReference type="ChEBI" id="CHEBI:29105"/>
        <label>2</label>
    </ligand>
</feature>
<dbReference type="InterPro" id="IPR050110">
    <property type="entry name" value="Glyoxalase_II_hydrolase"/>
</dbReference>
<evidence type="ECO:0000313" key="9">
    <source>
        <dbReference type="EMBL" id="WEJ61710.1"/>
    </source>
</evidence>
<dbReference type="RefSeq" id="WP_275593969.1">
    <property type="nucleotide sequence ID" value="NZ_CP102381.1"/>
</dbReference>
<dbReference type="NCBIfam" id="TIGR03413">
    <property type="entry name" value="GSH_gloB"/>
    <property type="match status" value="1"/>
</dbReference>
<proteinExistence type="inferred from homology"/>